<dbReference type="InterPro" id="IPR002104">
    <property type="entry name" value="Integrase_catalytic"/>
</dbReference>
<organism evidence="5 6">
    <name type="scientific">Desulfuromonas thiophila</name>
    <dbReference type="NCBI Taxonomy" id="57664"/>
    <lineage>
        <taxon>Bacteria</taxon>
        <taxon>Pseudomonadati</taxon>
        <taxon>Thermodesulfobacteriota</taxon>
        <taxon>Desulfuromonadia</taxon>
        <taxon>Desulfuromonadales</taxon>
        <taxon>Desulfuromonadaceae</taxon>
        <taxon>Desulfuromonas</taxon>
    </lineage>
</organism>
<evidence type="ECO:0000256" key="3">
    <source>
        <dbReference type="ARBA" id="ARBA00023172"/>
    </source>
</evidence>
<dbReference type="GO" id="GO:0003677">
    <property type="term" value="F:DNA binding"/>
    <property type="evidence" value="ECO:0007669"/>
    <property type="project" value="UniProtKB-KW"/>
</dbReference>
<dbReference type="InterPro" id="IPR013762">
    <property type="entry name" value="Integrase-like_cat_sf"/>
</dbReference>
<dbReference type="InterPro" id="IPR050090">
    <property type="entry name" value="Tyrosine_recombinase_XerCD"/>
</dbReference>
<dbReference type="Pfam" id="PF00589">
    <property type="entry name" value="Phage_integrase"/>
    <property type="match status" value="1"/>
</dbReference>
<dbReference type="EMBL" id="FNAQ01000002">
    <property type="protein sequence ID" value="SDD96239.1"/>
    <property type="molecule type" value="Genomic_DNA"/>
</dbReference>
<dbReference type="Gene3D" id="1.10.443.10">
    <property type="entry name" value="Intergrase catalytic core"/>
    <property type="match status" value="1"/>
</dbReference>
<name>A0A1G6Z0R8_9BACT</name>
<proteinExistence type="inferred from homology"/>
<keyword evidence="6" id="KW-1185">Reference proteome</keyword>
<dbReference type="AlphaFoldDB" id="A0A1G6Z0R8"/>
<dbReference type="PANTHER" id="PTHR30349:SF64">
    <property type="entry name" value="PROPHAGE INTEGRASE INTD-RELATED"/>
    <property type="match status" value="1"/>
</dbReference>
<dbReference type="GO" id="GO:0015074">
    <property type="term" value="P:DNA integration"/>
    <property type="evidence" value="ECO:0007669"/>
    <property type="project" value="InterPro"/>
</dbReference>
<evidence type="ECO:0000313" key="5">
    <source>
        <dbReference type="EMBL" id="SDD96239.1"/>
    </source>
</evidence>
<reference evidence="6" key="1">
    <citation type="submission" date="2016-10" db="EMBL/GenBank/DDBJ databases">
        <authorList>
            <person name="Varghese N."/>
            <person name="Submissions S."/>
        </authorList>
    </citation>
    <scope>NUCLEOTIDE SEQUENCE [LARGE SCALE GENOMIC DNA]</scope>
    <source>
        <strain evidence="6">DSM 8987</strain>
    </source>
</reference>
<dbReference type="PROSITE" id="PS51898">
    <property type="entry name" value="TYR_RECOMBINASE"/>
    <property type="match status" value="1"/>
</dbReference>
<dbReference type="InterPro" id="IPR010998">
    <property type="entry name" value="Integrase_recombinase_N"/>
</dbReference>
<dbReference type="Proteomes" id="UP000243205">
    <property type="component" value="Unassembled WGS sequence"/>
</dbReference>
<protein>
    <submittedName>
        <fullName evidence="5">Site-specific recombinase XerD</fullName>
    </submittedName>
</protein>
<sequence>MARAKNSKGVYLRGKTWWITYSGPDGRQHFESANSKLKSDAEYLLACRRKSVAEGEVLQQDRRQLARFTVAELCEKYDAFIAGRGNYATKKLYVAEIKAALGHYKLAQLSLAAIEAWQSRLLSDPRPNRRNGRLTAPPLAVASVNRRIATLKHMATKGHDWELLTKDTLDRVRRCKLQKENNARLRFLSTEEAQRLVACAAAEVRPVLICALNTGCRKEEVLGLTWDRVDLKHGFIRLNKTKNGESRDVPINSTLADCLRGLVRPIDPAGYVFTNPATGRRWCDMKRGFDRACQRAKLSDFRFHDLRHTFASQLVMNGVDLTTVSRLLGHKSLTMTLRYAHLAPDHLQSAVGVLDRLASPAAAVGAER</sequence>
<gene>
    <name evidence="5" type="ORF">SAMN05661003_102251</name>
</gene>
<dbReference type="PANTHER" id="PTHR30349">
    <property type="entry name" value="PHAGE INTEGRASE-RELATED"/>
    <property type="match status" value="1"/>
</dbReference>
<dbReference type="InterPro" id="IPR011010">
    <property type="entry name" value="DNA_brk_join_enz"/>
</dbReference>
<keyword evidence="2" id="KW-0238">DNA-binding</keyword>
<accession>A0A1G6Z0R8</accession>
<evidence type="ECO:0000256" key="1">
    <source>
        <dbReference type="ARBA" id="ARBA00008857"/>
    </source>
</evidence>
<evidence type="ECO:0000313" key="6">
    <source>
        <dbReference type="Proteomes" id="UP000243205"/>
    </source>
</evidence>
<feature type="domain" description="Tyr recombinase" evidence="4">
    <location>
        <begin position="183"/>
        <end position="352"/>
    </location>
</feature>
<dbReference type="RefSeq" id="WP_171906294.1">
    <property type="nucleotide sequence ID" value="NZ_FNAQ01000002.1"/>
</dbReference>
<evidence type="ECO:0000259" key="4">
    <source>
        <dbReference type="PROSITE" id="PS51898"/>
    </source>
</evidence>
<comment type="similarity">
    <text evidence="1">Belongs to the 'phage' integrase family.</text>
</comment>
<dbReference type="GO" id="GO:0006310">
    <property type="term" value="P:DNA recombination"/>
    <property type="evidence" value="ECO:0007669"/>
    <property type="project" value="UniProtKB-KW"/>
</dbReference>
<dbReference type="CDD" id="cd00796">
    <property type="entry name" value="INT_Rci_Hp1_C"/>
    <property type="match status" value="1"/>
</dbReference>
<keyword evidence="3" id="KW-0233">DNA recombination</keyword>
<evidence type="ECO:0000256" key="2">
    <source>
        <dbReference type="ARBA" id="ARBA00023125"/>
    </source>
</evidence>
<dbReference type="STRING" id="57664.SAMN05661003_102251"/>
<dbReference type="SUPFAM" id="SSF56349">
    <property type="entry name" value="DNA breaking-rejoining enzymes"/>
    <property type="match status" value="1"/>
</dbReference>
<dbReference type="Gene3D" id="1.10.150.130">
    <property type="match status" value="1"/>
</dbReference>